<evidence type="ECO:0000256" key="1">
    <source>
        <dbReference type="ARBA" id="ARBA00001946"/>
    </source>
</evidence>
<dbReference type="GO" id="GO:0052621">
    <property type="term" value="F:diguanylate cyclase activity"/>
    <property type="evidence" value="ECO:0007669"/>
    <property type="project" value="UniProtKB-EC"/>
</dbReference>
<feature type="domain" description="GGDEF" evidence="3">
    <location>
        <begin position="213"/>
        <end position="347"/>
    </location>
</feature>
<accession>A0A0F4QG28</accession>
<dbReference type="PATRIC" id="fig|43658.5.peg.3990"/>
<protein>
    <recommendedName>
        <fullName evidence="2">diguanylate cyclase</fullName>
        <ecNumber evidence="2">2.7.7.65</ecNumber>
    </recommendedName>
</protein>
<comment type="caution">
    <text evidence="4">The sequence shown here is derived from an EMBL/GenBank/DDBJ whole genome shotgun (WGS) entry which is preliminary data.</text>
</comment>
<keyword evidence="5" id="KW-1185">Reference proteome</keyword>
<dbReference type="InterPro" id="IPR050469">
    <property type="entry name" value="Diguanylate_Cyclase"/>
</dbReference>
<organism evidence="4 5">
    <name type="scientific">Pseudoalteromonas rubra</name>
    <dbReference type="NCBI Taxonomy" id="43658"/>
    <lineage>
        <taxon>Bacteria</taxon>
        <taxon>Pseudomonadati</taxon>
        <taxon>Pseudomonadota</taxon>
        <taxon>Gammaproteobacteria</taxon>
        <taxon>Alteromonadales</taxon>
        <taxon>Pseudoalteromonadaceae</taxon>
        <taxon>Pseudoalteromonas</taxon>
    </lineage>
</organism>
<evidence type="ECO:0000259" key="3">
    <source>
        <dbReference type="PROSITE" id="PS50887"/>
    </source>
</evidence>
<dbReference type="EC" id="2.7.7.65" evidence="2"/>
<dbReference type="GO" id="GO:0043709">
    <property type="term" value="P:cell adhesion involved in single-species biofilm formation"/>
    <property type="evidence" value="ECO:0007669"/>
    <property type="project" value="TreeGrafter"/>
</dbReference>
<gene>
    <name evidence="4" type="ORF">TW77_18860</name>
</gene>
<reference evidence="4 5" key="1">
    <citation type="journal article" date="2015" name="BMC Genomics">
        <title>Genome mining reveals unlocked bioactive potential of marine Gram-negative bacteria.</title>
        <authorList>
            <person name="Machado H."/>
            <person name="Sonnenschein E.C."/>
            <person name="Melchiorsen J."/>
            <person name="Gram L."/>
        </authorList>
    </citation>
    <scope>NUCLEOTIDE SEQUENCE [LARGE SCALE GENOMIC DNA]</scope>
    <source>
        <strain evidence="4 5">S2471</strain>
    </source>
</reference>
<dbReference type="Proteomes" id="UP000033452">
    <property type="component" value="Unassembled WGS sequence"/>
</dbReference>
<evidence type="ECO:0000256" key="2">
    <source>
        <dbReference type="ARBA" id="ARBA00012528"/>
    </source>
</evidence>
<dbReference type="AlphaFoldDB" id="A0A0F4QG28"/>
<dbReference type="PANTHER" id="PTHR45138:SF2">
    <property type="entry name" value="DIGUANYLATE CYCLASE VDCA"/>
    <property type="match status" value="1"/>
</dbReference>
<dbReference type="RefSeq" id="WP_046006526.1">
    <property type="nucleotide sequence ID" value="NZ_JXYA01000047.1"/>
</dbReference>
<name>A0A0F4QG28_9GAMM</name>
<dbReference type="PROSITE" id="PS50887">
    <property type="entry name" value="GGDEF"/>
    <property type="match status" value="1"/>
</dbReference>
<evidence type="ECO:0000313" key="5">
    <source>
        <dbReference type="Proteomes" id="UP000033452"/>
    </source>
</evidence>
<proteinExistence type="predicted"/>
<evidence type="ECO:0000313" key="4">
    <source>
        <dbReference type="EMBL" id="KJZ06556.1"/>
    </source>
</evidence>
<dbReference type="SUPFAM" id="SSF55073">
    <property type="entry name" value="Nucleotide cyclase"/>
    <property type="match status" value="1"/>
</dbReference>
<dbReference type="Pfam" id="PF00990">
    <property type="entry name" value="GGDEF"/>
    <property type="match status" value="1"/>
</dbReference>
<dbReference type="CDD" id="cd01949">
    <property type="entry name" value="GGDEF"/>
    <property type="match status" value="1"/>
</dbReference>
<dbReference type="NCBIfam" id="TIGR00254">
    <property type="entry name" value="GGDEF"/>
    <property type="match status" value="1"/>
</dbReference>
<dbReference type="OrthoDB" id="9812260at2"/>
<sequence length="347" mass="39478">MEFDTTLTQSAHYLKQALPIMIRNRIPLTPLNYSICYCYVVGSQPELNVEFDQILARYQSCPPHLARELFDKYLSQQDLALFHEISHSFQGAIDQVQNGICETLESSQDFSAFLSECHYGLHNLKKRGSEQDPRAYDEVLEYVSRLTREAVAMQQNALGFQNKLEVAYDEIKLLKEALFASQREANTDKLTGLLNRGKFDEDIVSFCVHPRSKQKVLIFVDIDHFKRFNDDFGHQKGDDILRKVAEKLAHHAQGRGDAYRYGGEEFCLTLSLSSVSEAVSFANMVRQDIRKLSVKDKKTGEPIRQITASFGIALYKDGAPWQSLVELADRALYLAKSHGRDRVEVAG</sequence>
<dbReference type="InterPro" id="IPR029787">
    <property type="entry name" value="Nucleotide_cyclase"/>
</dbReference>
<dbReference type="PANTHER" id="PTHR45138">
    <property type="entry name" value="REGULATORY COMPONENTS OF SENSORY TRANSDUCTION SYSTEM"/>
    <property type="match status" value="1"/>
</dbReference>
<dbReference type="FunFam" id="3.30.70.270:FF:000001">
    <property type="entry name" value="Diguanylate cyclase domain protein"/>
    <property type="match status" value="1"/>
</dbReference>
<dbReference type="SMART" id="SM00267">
    <property type="entry name" value="GGDEF"/>
    <property type="match status" value="1"/>
</dbReference>
<comment type="cofactor">
    <cofactor evidence="1">
        <name>Mg(2+)</name>
        <dbReference type="ChEBI" id="CHEBI:18420"/>
    </cofactor>
</comment>
<dbReference type="InterPro" id="IPR000160">
    <property type="entry name" value="GGDEF_dom"/>
</dbReference>
<dbReference type="GO" id="GO:0005886">
    <property type="term" value="C:plasma membrane"/>
    <property type="evidence" value="ECO:0007669"/>
    <property type="project" value="TreeGrafter"/>
</dbReference>
<dbReference type="InterPro" id="IPR043128">
    <property type="entry name" value="Rev_trsase/Diguanyl_cyclase"/>
</dbReference>
<dbReference type="GO" id="GO:1902201">
    <property type="term" value="P:negative regulation of bacterial-type flagellum-dependent cell motility"/>
    <property type="evidence" value="ECO:0007669"/>
    <property type="project" value="TreeGrafter"/>
</dbReference>
<dbReference type="Gene3D" id="3.30.70.270">
    <property type="match status" value="1"/>
</dbReference>
<dbReference type="EMBL" id="JXYA01000047">
    <property type="protein sequence ID" value="KJZ06556.1"/>
    <property type="molecule type" value="Genomic_DNA"/>
</dbReference>